<evidence type="ECO:0000313" key="3">
    <source>
        <dbReference type="Proteomes" id="UP001140560"/>
    </source>
</evidence>
<name>A0A9W8YEP1_9PLEO</name>
<evidence type="ECO:0000313" key="2">
    <source>
        <dbReference type="EMBL" id="KAJ4376046.1"/>
    </source>
</evidence>
<comment type="caution">
    <text evidence="2">The sequence shown here is derived from an EMBL/GenBank/DDBJ whole genome shotgun (WGS) entry which is preliminary data.</text>
</comment>
<evidence type="ECO:0000256" key="1">
    <source>
        <dbReference type="SAM" id="MobiDB-lite"/>
    </source>
</evidence>
<feature type="compositionally biased region" description="Basic and acidic residues" evidence="1">
    <location>
        <begin position="123"/>
        <end position="132"/>
    </location>
</feature>
<organism evidence="2 3">
    <name type="scientific">Neocucurbitaria cava</name>
    <dbReference type="NCBI Taxonomy" id="798079"/>
    <lineage>
        <taxon>Eukaryota</taxon>
        <taxon>Fungi</taxon>
        <taxon>Dikarya</taxon>
        <taxon>Ascomycota</taxon>
        <taxon>Pezizomycotina</taxon>
        <taxon>Dothideomycetes</taxon>
        <taxon>Pleosporomycetidae</taxon>
        <taxon>Pleosporales</taxon>
        <taxon>Pleosporineae</taxon>
        <taxon>Cucurbitariaceae</taxon>
        <taxon>Neocucurbitaria</taxon>
    </lineage>
</organism>
<accession>A0A9W8YEP1</accession>
<gene>
    <name evidence="2" type="ORF">N0V83_001327</name>
</gene>
<feature type="region of interest" description="Disordered" evidence="1">
    <location>
        <begin position="123"/>
        <end position="163"/>
    </location>
</feature>
<protein>
    <submittedName>
        <fullName evidence="2">Uncharacterized protein</fullName>
    </submittedName>
</protein>
<proteinExistence type="predicted"/>
<dbReference type="OrthoDB" id="3789154at2759"/>
<keyword evidence="3" id="KW-1185">Reference proteome</keyword>
<dbReference type="EMBL" id="JAPEUY010000002">
    <property type="protein sequence ID" value="KAJ4376046.1"/>
    <property type="molecule type" value="Genomic_DNA"/>
</dbReference>
<reference evidence="2" key="1">
    <citation type="submission" date="2022-10" db="EMBL/GenBank/DDBJ databases">
        <title>Tapping the CABI collections for fungal endophytes: first genome assemblies for Collariella, Neodidymelliopsis, Ascochyta clinopodiicola, Didymella pomorum, Didymosphaeria variabile, Neocosmospora piperis and Neocucurbitaria cava.</title>
        <authorList>
            <person name="Hill R."/>
        </authorList>
    </citation>
    <scope>NUCLEOTIDE SEQUENCE</scope>
    <source>
        <strain evidence="2">IMI 356814</strain>
    </source>
</reference>
<dbReference type="Proteomes" id="UP001140560">
    <property type="component" value="Unassembled WGS sequence"/>
</dbReference>
<sequence length="234" mass="25885">MPRKKTTSTARAPSPGAQVIENVSTRSVFGDNRGATEHALMSAHAKHLRRAGHIDEEMEVKLSKPWHESGKLHIKYTPEYLAQHPNYTGKNHDKIPKYETALKHQKARDEAQDKLLADWAAGKIDEHGNSTEEKEDQEEGEEHTGDTTSTASTPSPPSSRPYPKKRIIAISTASSPSLPHLPRPVSPPRCPLLPPSTARVHSEILQHPLRPPPHSVTTRTWVTTHFLRCAASGS</sequence>
<dbReference type="AlphaFoldDB" id="A0A9W8YEP1"/>